<evidence type="ECO:0000256" key="7">
    <source>
        <dbReference type="SAM" id="Phobius"/>
    </source>
</evidence>
<dbReference type="InterPro" id="IPR043203">
    <property type="entry name" value="VGCC_Ca_Na"/>
</dbReference>
<evidence type="ECO:0000256" key="3">
    <source>
        <dbReference type="ARBA" id="ARBA00022989"/>
    </source>
</evidence>
<feature type="transmembrane region" description="Helical" evidence="7">
    <location>
        <begin position="194"/>
        <end position="219"/>
    </location>
</feature>
<feature type="domain" description="Ion transport" evidence="8">
    <location>
        <begin position="14"/>
        <end position="226"/>
    </location>
</feature>
<proteinExistence type="predicted"/>
<name>A0A1G7TY12_9ACTN</name>
<dbReference type="Proteomes" id="UP000198923">
    <property type="component" value="Unassembled WGS sequence"/>
</dbReference>
<dbReference type="PROSITE" id="PS51257">
    <property type="entry name" value="PROKAR_LIPOPROTEIN"/>
    <property type="match status" value="1"/>
</dbReference>
<keyword evidence="9" id="KW-0406">Ion transport</keyword>
<feature type="region of interest" description="Disordered" evidence="6">
    <location>
        <begin position="262"/>
        <end position="293"/>
    </location>
</feature>
<evidence type="ECO:0000313" key="9">
    <source>
        <dbReference type="EMBL" id="SDG40192.1"/>
    </source>
</evidence>
<dbReference type="Gene3D" id="1.10.287.70">
    <property type="match status" value="1"/>
</dbReference>
<dbReference type="InterPro" id="IPR027359">
    <property type="entry name" value="Volt_channel_dom_sf"/>
</dbReference>
<keyword evidence="5" id="KW-0175">Coiled coil</keyword>
<accession>A0A1G7TY12</accession>
<dbReference type="EMBL" id="FNCN01000004">
    <property type="protein sequence ID" value="SDG40192.1"/>
    <property type="molecule type" value="Genomic_DNA"/>
</dbReference>
<dbReference type="InterPro" id="IPR005821">
    <property type="entry name" value="Ion_trans_dom"/>
</dbReference>
<dbReference type="PANTHER" id="PTHR10037">
    <property type="entry name" value="VOLTAGE-GATED CATION CHANNEL CALCIUM AND SODIUM"/>
    <property type="match status" value="1"/>
</dbReference>
<dbReference type="GO" id="GO:0001518">
    <property type="term" value="C:voltage-gated sodium channel complex"/>
    <property type="evidence" value="ECO:0007669"/>
    <property type="project" value="TreeGrafter"/>
</dbReference>
<dbReference type="OrthoDB" id="5297065at2"/>
<dbReference type="SUPFAM" id="SSF81324">
    <property type="entry name" value="Voltage-gated potassium channels"/>
    <property type="match status" value="1"/>
</dbReference>
<evidence type="ECO:0000259" key="8">
    <source>
        <dbReference type="Pfam" id="PF00520"/>
    </source>
</evidence>
<evidence type="ECO:0000313" key="10">
    <source>
        <dbReference type="Proteomes" id="UP000198923"/>
    </source>
</evidence>
<protein>
    <submittedName>
        <fullName evidence="9">Voltage-gated sodium channel</fullName>
    </submittedName>
</protein>
<evidence type="ECO:0000256" key="2">
    <source>
        <dbReference type="ARBA" id="ARBA00022692"/>
    </source>
</evidence>
<evidence type="ECO:0000256" key="4">
    <source>
        <dbReference type="ARBA" id="ARBA00023136"/>
    </source>
</evidence>
<dbReference type="PANTHER" id="PTHR10037:SF62">
    <property type="entry name" value="SODIUM CHANNEL PROTEIN 60E"/>
    <property type="match status" value="1"/>
</dbReference>
<dbReference type="AlphaFoldDB" id="A0A1G7TY12"/>
<evidence type="ECO:0000256" key="1">
    <source>
        <dbReference type="ARBA" id="ARBA00004141"/>
    </source>
</evidence>
<feature type="compositionally biased region" description="Pro residues" evidence="6">
    <location>
        <begin position="272"/>
        <end position="283"/>
    </location>
</feature>
<feature type="transmembrane region" description="Helical" evidence="7">
    <location>
        <begin position="121"/>
        <end position="147"/>
    </location>
</feature>
<feature type="transmembrane region" description="Helical" evidence="7">
    <location>
        <begin position="20"/>
        <end position="40"/>
    </location>
</feature>
<feature type="transmembrane region" description="Helical" evidence="7">
    <location>
        <begin position="80"/>
        <end position="100"/>
    </location>
</feature>
<gene>
    <name evidence="9" type="ORF">SAMN05421505_10412</name>
</gene>
<keyword evidence="4 7" id="KW-0472">Membrane</keyword>
<evidence type="ECO:0000256" key="6">
    <source>
        <dbReference type="SAM" id="MobiDB-lite"/>
    </source>
</evidence>
<reference evidence="9 10" key="1">
    <citation type="submission" date="2016-10" db="EMBL/GenBank/DDBJ databases">
        <authorList>
            <person name="de Groot N.N."/>
        </authorList>
    </citation>
    <scope>NUCLEOTIDE SEQUENCE [LARGE SCALE GENOMIC DNA]</scope>
    <source>
        <strain evidence="9 10">CPCC 201354</strain>
    </source>
</reference>
<keyword evidence="9" id="KW-0813">Transport</keyword>
<keyword evidence="3 7" id="KW-1133">Transmembrane helix</keyword>
<feature type="coiled-coil region" evidence="5">
    <location>
        <begin position="231"/>
        <end position="258"/>
    </location>
</feature>
<dbReference type="RefSeq" id="WP_093168774.1">
    <property type="nucleotide sequence ID" value="NZ_FNCN01000004.1"/>
</dbReference>
<dbReference type="Pfam" id="PF00520">
    <property type="entry name" value="Ion_trans"/>
    <property type="match status" value="1"/>
</dbReference>
<keyword evidence="2 7" id="KW-0812">Transmembrane</keyword>
<dbReference type="GO" id="GO:0005248">
    <property type="term" value="F:voltage-gated sodium channel activity"/>
    <property type="evidence" value="ECO:0007669"/>
    <property type="project" value="TreeGrafter"/>
</dbReference>
<comment type="subcellular location">
    <subcellularLocation>
        <location evidence="1">Membrane</location>
        <topology evidence="1">Multi-pass membrane protein</topology>
    </subcellularLocation>
</comment>
<dbReference type="Gene3D" id="1.20.120.350">
    <property type="entry name" value="Voltage-gated potassium channels. Chain C"/>
    <property type="match status" value="1"/>
</dbReference>
<keyword evidence="10" id="KW-1185">Reference proteome</keyword>
<keyword evidence="9" id="KW-0407">Ion channel</keyword>
<feature type="compositionally biased region" description="Low complexity" evidence="6">
    <location>
        <begin position="284"/>
        <end position="293"/>
    </location>
</feature>
<organism evidence="9 10">
    <name type="scientific">Sinosporangium album</name>
    <dbReference type="NCBI Taxonomy" id="504805"/>
    <lineage>
        <taxon>Bacteria</taxon>
        <taxon>Bacillati</taxon>
        <taxon>Actinomycetota</taxon>
        <taxon>Actinomycetes</taxon>
        <taxon>Streptosporangiales</taxon>
        <taxon>Streptosporangiaceae</taxon>
        <taxon>Sinosporangium</taxon>
    </lineage>
</organism>
<sequence length="293" mass="32186">MPSRQQLRQLLEHRFTQRAVVTVIVINAVTIGCETSAYLMEHVGTLLHAIDRIALAIFTVELAVRLYAYGRAFWSDPWNWFDAIIVLVALVPASGPTSILRSLRILRALRLVSAVPSMRRVVGALLTAMPGMASIIGLLTLLIYIAAVVATKLFGEIVPDRFDELPRSLFTLFQIMTGDDWGSVAQEVMRHKPWAWIFFIAYILMSTFVALNLFIAVVVNAMDDAESSPAEARAEADIHELREELAAVNAKLDKLLARQAGDTASAQTVPHGPVPRGPVPHGPVPHGRQGSTH</sequence>
<evidence type="ECO:0000256" key="5">
    <source>
        <dbReference type="SAM" id="Coils"/>
    </source>
</evidence>